<reference evidence="2" key="1">
    <citation type="submission" date="2013-04" db="EMBL/GenBank/DDBJ databases">
        <authorList>
            <person name="Qu J."/>
            <person name="Murali S.C."/>
            <person name="Bandaranaike D."/>
            <person name="Bellair M."/>
            <person name="Blankenburg K."/>
            <person name="Chao H."/>
            <person name="Dinh H."/>
            <person name="Doddapaneni H."/>
            <person name="Downs B."/>
            <person name="Dugan-Rocha S."/>
            <person name="Elkadiri S."/>
            <person name="Gnanaolivu R.D."/>
            <person name="Hernandez B."/>
            <person name="Javaid M."/>
            <person name="Jayaseelan J.C."/>
            <person name="Lee S."/>
            <person name="Li M."/>
            <person name="Ming W."/>
            <person name="Munidasa M."/>
            <person name="Muniz J."/>
            <person name="Nguyen L."/>
            <person name="Ongeri F."/>
            <person name="Osuji N."/>
            <person name="Pu L.-L."/>
            <person name="Puazo M."/>
            <person name="Qu C."/>
            <person name="Quiroz J."/>
            <person name="Raj R."/>
            <person name="Weissenberger G."/>
            <person name="Xin Y."/>
            <person name="Zou X."/>
            <person name="Han Y."/>
            <person name="Richards S."/>
            <person name="Worley K."/>
            <person name="Muzny D."/>
            <person name="Gibbs R."/>
        </authorList>
    </citation>
    <scope>NUCLEOTIDE SEQUENCE</scope>
    <source>
        <strain evidence="2">Sampled in the wild</strain>
    </source>
</reference>
<dbReference type="CDD" id="cd01650">
    <property type="entry name" value="RT_nLTR_like"/>
    <property type="match status" value="1"/>
</dbReference>
<comment type="caution">
    <text evidence="2">The sequence shown here is derived from an EMBL/GenBank/DDBJ whole genome shotgun (WGS) entry which is preliminary data.</text>
</comment>
<dbReference type="PROSITE" id="PS50878">
    <property type="entry name" value="RT_POL"/>
    <property type="match status" value="1"/>
</dbReference>
<evidence type="ECO:0000313" key="3">
    <source>
        <dbReference type="Proteomes" id="UP000792457"/>
    </source>
</evidence>
<name>A0A8K0KNS8_LADFU</name>
<dbReference type="GO" id="GO:0071897">
    <property type="term" value="P:DNA biosynthetic process"/>
    <property type="evidence" value="ECO:0007669"/>
    <property type="project" value="UniProtKB-ARBA"/>
</dbReference>
<dbReference type="OrthoDB" id="8195432at2759"/>
<feature type="domain" description="Reverse transcriptase" evidence="1">
    <location>
        <begin position="1"/>
        <end position="258"/>
    </location>
</feature>
<dbReference type="AlphaFoldDB" id="A0A8K0KNS8"/>
<sequence length="717" mass="80152">MDIGNWRPIALQPTMGKIFAGILADRIYEWAMRGRRISFPFQKGFIPGTEGCFEHNFVLNSVLEDARRNGKELAITWLDLADAFGSIPHSHITRILTEMAMPNSLVRLIAAMYQGVTTRIEASTGTTTEVHITTGVRQGDPLSPLLFNLAIEPLLRAILAKRATAGYGVGMTKWCVLAYADDIVVIAHNAGALRALLHAAGTAATRSGLQFKPRKCATLHLDHTQGKRRILPTAFTIQNGEIRALGEGEAFRYLGAPKGWKIKTTPTEMLRTLEKDLDALKGSQLAPWQRLDAVRTFLLPRLDFHLRIAEFSKSALANIERKLIVAARDGLTIPVRGSREMAHLPPQLGGAGIFPPRITKDILCIVHTFKMLTCRDPIVRDMAWHGLRDVVHRKTGRTLPAPTNDVLMQFLTGSMEGRLGADVGDTTSQWSRARQATKSLQKHSGLYWEWSKCQHNLNLRLLHPTPSNKTLSIGPNHRHLAVHLIRGAIEEGWRRSLVAKLDQGKVFHAATRHPASAHFMRDGRRTRFCDWRFINRARLNLLPLNGARRGMTRGETTCRRCGKYEETLPHVLNHCTLHSAAWTERHNEVQQLLVDSLPRGWTVRVDRRIPGEESLLRPDIVASESPSGPHHIIDITIPFENRQEALDVARTTKREKYVKVAEQLRERHAGAAVHLDAVIVGALGSGDANNDAVLRPLHIPDRKMPTLQRKMVSAAIK</sequence>
<accession>A0A8K0KNS8</accession>
<proteinExistence type="predicted"/>
<dbReference type="Proteomes" id="UP000792457">
    <property type="component" value="Unassembled WGS sequence"/>
</dbReference>
<dbReference type="EMBL" id="KZ309127">
    <property type="protein sequence ID" value="KAG8237131.1"/>
    <property type="molecule type" value="Genomic_DNA"/>
</dbReference>
<protein>
    <recommendedName>
        <fullName evidence="1">Reverse transcriptase domain-containing protein</fullName>
    </recommendedName>
</protein>
<evidence type="ECO:0000259" key="1">
    <source>
        <dbReference type="PROSITE" id="PS50878"/>
    </source>
</evidence>
<reference evidence="2" key="2">
    <citation type="submission" date="2017-10" db="EMBL/GenBank/DDBJ databases">
        <title>Ladona fulva Genome sequencing and assembly.</title>
        <authorList>
            <person name="Murali S."/>
            <person name="Richards S."/>
            <person name="Bandaranaike D."/>
            <person name="Bellair M."/>
            <person name="Blankenburg K."/>
            <person name="Chao H."/>
            <person name="Dinh H."/>
            <person name="Doddapaneni H."/>
            <person name="Dugan-Rocha S."/>
            <person name="Elkadiri S."/>
            <person name="Gnanaolivu R."/>
            <person name="Hernandez B."/>
            <person name="Skinner E."/>
            <person name="Javaid M."/>
            <person name="Lee S."/>
            <person name="Li M."/>
            <person name="Ming W."/>
            <person name="Munidasa M."/>
            <person name="Muniz J."/>
            <person name="Nguyen L."/>
            <person name="Hughes D."/>
            <person name="Osuji N."/>
            <person name="Pu L.-L."/>
            <person name="Puazo M."/>
            <person name="Qu C."/>
            <person name="Quiroz J."/>
            <person name="Raj R."/>
            <person name="Weissenberger G."/>
            <person name="Xin Y."/>
            <person name="Zou X."/>
            <person name="Han Y."/>
            <person name="Worley K."/>
            <person name="Muzny D."/>
            <person name="Gibbs R."/>
        </authorList>
    </citation>
    <scope>NUCLEOTIDE SEQUENCE</scope>
    <source>
        <strain evidence="2">Sampled in the wild</strain>
    </source>
</reference>
<evidence type="ECO:0000313" key="2">
    <source>
        <dbReference type="EMBL" id="KAG8237131.1"/>
    </source>
</evidence>
<keyword evidence="3" id="KW-1185">Reference proteome</keyword>
<dbReference type="InterPro" id="IPR043502">
    <property type="entry name" value="DNA/RNA_pol_sf"/>
</dbReference>
<dbReference type="Pfam" id="PF00078">
    <property type="entry name" value="RVT_1"/>
    <property type="match status" value="1"/>
</dbReference>
<gene>
    <name evidence="2" type="ORF">J437_LFUL017008</name>
</gene>
<organism evidence="2 3">
    <name type="scientific">Ladona fulva</name>
    <name type="common">Scarce chaser dragonfly</name>
    <name type="synonym">Libellula fulva</name>
    <dbReference type="NCBI Taxonomy" id="123851"/>
    <lineage>
        <taxon>Eukaryota</taxon>
        <taxon>Metazoa</taxon>
        <taxon>Ecdysozoa</taxon>
        <taxon>Arthropoda</taxon>
        <taxon>Hexapoda</taxon>
        <taxon>Insecta</taxon>
        <taxon>Pterygota</taxon>
        <taxon>Palaeoptera</taxon>
        <taxon>Odonata</taxon>
        <taxon>Epiprocta</taxon>
        <taxon>Anisoptera</taxon>
        <taxon>Libelluloidea</taxon>
        <taxon>Libellulidae</taxon>
        <taxon>Ladona</taxon>
    </lineage>
</organism>
<dbReference type="SUPFAM" id="SSF56672">
    <property type="entry name" value="DNA/RNA polymerases"/>
    <property type="match status" value="1"/>
</dbReference>
<dbReference type="PANTHER" id="PTHR19446">
    <property type="entry name" value="REVERSE TRANSCRIPTASES"/>
    <property type="match status" value="1"/>
</dbReference>
<dbReference type="InterPro" id="IPR000477">
    <property type="entry name" value="RT_dom"/>
</dbReference>